<evidence type="ECO:0000256" key="6">
    <source>
        <dbReference type="SAM" id="MobiDB-lite"/>
    </source>
</evidence>
<evidence type="ECO:0000256" key="1">
    <source>
        <dbReference type="ARBA" id="ARBA00022723"/>
    </source>
</evidence>
<keyword evidence="1 5" id="KW-0479">Metal-binding</keyword>
<feature type="compositionally biased region" description="Low complexity" evidence="6">
    <location>
        <begin position="10"/>
        <end position="23"/>
    </location>
</feature>
<evidence type="ECO:0000313" key="8">
    <source>
        <dbReference type="EMBL" id="CAG9324775.1"/>
    </source>
</evidence>
<dbReference type="FunFam" id="4.10.1000.10:FF:000001">
    <property type="entry name" value="zinc finger CCCH domain-containing protein 15-like"/>
    <property type="match status" value="1"/>
</dbReference>
<protein>
    <recommendedName>
        <fullName evidence="7">C3H1-type domain-containing protein</fullName>
    </recommendedName>
</protein>
<evidence type="ECO:0000256" key="4">
    <source>
        <dbReference type="ARBA" id="ARBA00022833"/>
    </source>
</evidence>
<gene>
    <name evidence="8" type="ORF">BSTOLATCC_MIC36555</name>
</gene>
<dbReference type="InterPro" id="IPR045877">
    <property type="entry name" value="ZFP36-like"/>
</dbReference>
<dbReference type="Gene3D" id="4.10.1000.10">
    <property type="entry name" value="Zinc finger, CCCH-type"/>
    <property type="match status" value="1"/>
</dbReference>
<evidence type="ECO:0000256" key="2">
    <source>
        <dbReference type="ARBA" id="ARBA00022737"/>
    </source>
</evidence>
<evidence type="ECO:0000256" key="5">
    <source>
        <dbReference type="PROSITE-ProRule" id="PRU00723"/>
    </source>
</evidence>
<organism evidence="8 9">
    <name type="scientific">Blepharisma stoltei</name>
    <dbReference type="NCBI Taxonomy" id="1481888"/>
    <lineage>
        <taxon>Eukaryota</taxon>
        <taxon>Sar</taxon>
        <taxon>Alveolata</taxon>
        <taxon>Ciliophora</taxon>
        <taxon>Postciliodesmatophora</taxon>
        <taxon>Heterotrichea</taxon>
        <taxon>Heterotrichida</taxon>
        <taxon>Blepharismidae</taxon>
        <taxon>Blepharisma</taxon>
    </lineage>
</organism>
<name>A0AAU9JBX3_9CILI</name>
<dbReference type="PROSITE" id="PS50103">
    <property type="entry name" value="ZF_C3H1"/>
    <property type="match status" value="2"/>
</dbReference>
<sequence length="153" mass="17057">MLPQVINSTSSQSFGQFSGLSQLEIPEQPSKAKSKKKAKKGNDFSIRYKTEICKNWENGFCEFGEKCTFAHGEDELRSKEGLPCKQTKTCKQYFEFGYCLMGSKCPALHAEDSQKTASSSPSNSTVASRKTSIDSTYQDQPIIIDLEARGLYI</sequence>
<accession>A0AAU9JBX3</accession>
<dbReference type="Proteomes" id="UP001162131">
    <property type="component" value="Unassembled WGS sequence"/>
</dbReference>
<evidence type="ECO:0000259" key="7">
    <source>
        <dbReference type="PROSITE" id="PS50103"/>
    </source>
</evidence>
<evidence type="ECO:0000256" key="3">
    <source>
        <dbReference type="ARBA" id="ARBA00022771"/>
    </source>
</evidence>
<dbReference type="EMBL" id="CAJZBQ010000036">
    <property type="protein sequence ID" value="CAG9324775.1"/>
    <property type="molecule type" value="Genomic_DNA"/>
</dbReference>
<dbReference type="GO" id="GO:0003729">
    <property type="term" value="F:mRNA binding"/>
    <property type="evidence" value="ECO:0007669"/>
    <property type="project" value="InterPro"/>
</dbReference>
<feature type="domain" description="C3H1-type" evidence="7">
    <location>
        <begin position="85"/>
        <end position="112"/>
    </location>
</feature>
<comment type="caution">
    <text evidence="8">The sequence shown here is derived from an EMBL/GenBank/DDBJ whole genome shotgun (WGS) entry which is preliminary data.</text>
</comment>
<feature type="domain" description="C3H1-type" evidence="7">
    <location>
        <begin position="47"/>
        <end position="74"/>
    </location>
</feature>
<feature type="zinc finger region" description="C3H1-type" evidence="5">
    <location>
        <begin position="85"/>
        <end position="112"/>
    </location>
</feature>
<dbReference type="Pfam" id="PF00642">
    <property type="entry name" value="zf-CCCH"/>
    <property type="match status" value="1"/>
</dbReference>
<dbReference type="SMART" id="SM00356">
    <property type="entry name" value="ZnF_C3H1"/>
    <property type="match status" value="2"/>
</dbReference>
<keyword evidence="2" id="KW-0677">Repeat</keyword>
<dbReference type="PANTHER" id="PTHR12547:SF18">
    <property type="entry name" value="PROTEIN TIS11"/>
    <property type="match status" value="1"/>
</dbReference>
<dbReference type="AlphaFoldDB" id="A0AAU9JBX3"/>
<dbReference type="InterPro" id="IPR000571">
    <property type="entry name" value="Znf_CCCH"/>
</dbReference>
<dbReference type="SUPFAM" id="SSF90229">
    <property type="entry name" value="CCCH zinc finger"/>
    <property type="match status" value="2"/>
</dbReference>
<dbReference type="GO" id="GO:0008270">
    <property type="term" value="F:zinc ion binding"/>
    <property type="evidence" value="ECO:0007669"/>
    <property type="project" value="UniProtKB-KW"/>
</dbReference>
<feature type="region of interest" description="Disordered" evidence="6">
    <location>
        <begin position="1"/>
        <end position="38"/>
    </location>
</feature>
<keyword evidence="9" id="KW-1185">Reference proteome</keyword>
<proteinExistence type="predicted"/>
<dbReference type="PANTHER" id="PTHR12547">
    <property type="entry name" value="CCCH ZINC FINGER/TIS11-RELATED"/>
    <property type="match status" value="1"/>
</dbReference>
<feature type="zinc finger region" description="C3H1-type" evidence="5">
    <location>
        <begin position="47"/>
        <end position="74"/>
    </location>
</feature>
<keyword evidence="3 5" id="KW-0863">Zinc-finger</keyword>
<reference evidence="8" key="1">
    <citation type="submission" date="2021-09" db="EMBL/GenBank/DDBJ databases">
        <authorList>
            <consortium name="AG Swart"/>
            <person name="Singh M."/>
            <person name="Singh A."/>
            <person name="Seah K."/>
            <person name="Emmerich C."/>
        </authorList>
    </citation>
    <scope>NUCLEOTIDE SEQUENCE</scope>
    <source>
        <strain evidence="8">ATCC30299</strain>
    </source>
</reference>
<keyword evidence="4 5" id="KW-0862">Zinc</keyword>
<dbReference type="InterPro" id="IPR036855">
    <property type="entry name" value="Znf_CCCH_sf"/>
</dbReference>
<evidence type="ECO:0000313" key="9">
    <source>
        <dbReference type="Proteomes" id="UP001162131"/>
    </source>
</evidence>